<dbReference type="RefSeq" id="WP_012180137.1">
    <property type="nucleotide sequence ID" value="NC_009952.1"/>
</dbReference>
<protein>
    <submittedName>
        <fullName evidence="2">Transcriptional regulator ModE</fullName>
    </submittedName>
</protein>
<dbReference type="InterPro" id="IPR036390">
    <property type="entry name" value="WH_DNA-bd_sf"/>
</dbReference>
<dbReference type="InterPro" id="IPR000847">
    <property type="entry name" value="LysR_HTH_N"/>
</dbReference>
<accession>A8LPE8</accession>
<dbReference type="GO" id="GO:0003700">
    <property type="term" value="F:DNA-binding transcription factor activity"/>
    <property type="evidence" value="ECO:0007669"/>
    <property type="project" value="InterPro"/>
</dbReference>
<dbReference type="PANTHER" id="PTHR30432">
    <property type="entry name" value="TRANSCRIPTIONAL REGULATOR MODE"/>
    <property type="match status" value="1"/>
</dbReference>
<gene>
    <name evidence="2" type="primary">modE</name>
    <name evidence="2" type="ordered locus">Dshi_3480</name>
</gene>
<dbReference type="Pfam" id="PF00126">
    <property type="entry name" value="HTH_1"/>
    <property type="match status" value="1"/>
</dbReference>
<evidence type="ECO:0000313" key="2">
    <source>
        <dbReference type="EMBL" id="ABV95213.1"/>
    </source>
</evidence>
<dbReference type="Proteomes" id="UP000006833">
    <property type="component" value="Chromosome"/>
</dbReference>
<dbReference type="KEGG" id="dsh:Dshi_3480"/>
<sequence length="117" mass="12159">MSPRLRLRLQFEEGARLGPGKADLLEHIGATGSISAAGRAMKMSYTRAWALVEQMNDTFAEPLVSSARGGAKGGGAQLTEAGTAVLTHYRQLEAAAATAGAPQIAAIEALRKGAHDD</sequence>
<dbReference type="HOGENOM" id="CLU_125440_1_1_5"/>
<keyword evidence="3" id="KW-1185">Reference proteome</keyword>
<proteinExistence type="predicted"/>
<evidence type="ECO:0000259" key="1">
    <source>
        <dbReference type="Pfam" id="PF00126"/>
    </source>
</evidence>
<evidence type="ECO:0000313" key="3">
    <source>
        <dbReference type="Proteomes" id="UP000006833"/>
    </source>
</evidence>
<name>A8LPE8_DINSH</name>
<dbReference type="InterPro" id="IPR051815">
    <property type="entry name" value="Molybdate_resp_trans_reg"/>
</dbReference>
<reference evidence="3" key="1">
    <citation type="journal article" date="2010" name="ISME J.">
        <title>The complete genome sequence of the algal symbiont Dinoroseobacter shibae: a hitchhiker's guide to life in the sea.</title>
        <authorList>
            <person name="Wagner-Dobler I."/>
            <person name="Ballhausen B."/>
            <person name="Berger M."/>
            <person name="Brinkhoff T."/>
            <person name="Buchholz I."/>
            <person name="Bunk B."/>
            <person name="Cypionka H."/>
            <person name="Daniel R."/>
            <person name="Drepper T."/>
            <person name="Gerdts G."/>
            <person name="Hahnke S."/>
            <person name="Han C."/>
            <person name="Jahn D."/>
            <person name="Kalhoefer D."/>
            <person name="Kiss H."/>
            <person name="Klenk H.P."/>
            <person name="Kyrpides N."/>
            <person name="Liebl W."/>
            <person name="Liesegang H."/>
            <person name="Meincke L."/>
            <person name="Pati A."/>
            <person name="Petersen J."/>
            <person name="Piekarski T."/>
            <person name="Pommerenke C."/>
            <person name="Pradella S."/>
            <person name="Pukall R."/>
            <person name="Rabus R."/>
            <person name="Stackebrandt E."/>
            <person name="Thole S."/>
            <person name="Thompson L."/>
            <person name="Tielen P."/>
            <person name="Tomasch J."/>
            <person name="von Jan M."/>
            <person name="Wanphrut N."/>
            <person name="Wichels A."/>
            <person name="Zech H."/>
            <person name="Simon M."/>
        </authorList>
    </citation>
    <scope>NUCLEOTIDE SEQUENCE [LARGE SCALE GENOMIC DNA]</scope>
    <source>
        <strain evidence="3">DSM 16493 / NCIMB 14021 / DFL 12</strain>
    </source>
</reference>
<feature type="domain" description="HTH lysR-type" evidence="1">
    <location>
        <begin position="24"/>
        <end position="82"/>
    </location>
</feature>
<dbReference type="PANTHER" id="PTHR30432:SF1">
    <property type="entry name" value="DNA-BINDING TRANSCRIPTIONAL DUAL REGULATOR MODE"/>
    <property type="match status" value="1"/>
</dbReference>
<dbReference type="Gene3D" id="1.10.10.10">
    <property type="entry name" value="Winged helix-like DNA-binding domain superfamily/Winged helix DNA-binding domain"/>
    <property type="match status" value="1"/>
</dbReference>
<dbReference type="InterPro" id="IPR036388">
    <property type="entry name" value="WH-like_DNA-bd_sf"/>
</dbReference>
<dbReference type="STRING" id="398580.Dshi_3480"/>
<organism evidence="2 3">
    <name type="scientific">Dinoroseobacter shibae (strain DSM 16493 / NCIMB 14021 / DFL 12)</name>
    <dbReference type="NCBI Taxonomy" id="398580"/>
    <lineage>
        <taxon>Bacteria</taxon>
        <taxon>Pseudomonadati</taxon>
        <taxon>Pseudomonadota</taxon>
        <taxon>Alphaproteobacteria</taxon>
        <taxon>Rhodobacterales</taxon>
        <taxon>Roseobacteraceae</taxon>
        <taxon>Dinoroseobacter</taxon>
    </lineage>
</organism>
<dbReference type="EMBL" id="CP000830">
    <property type="protein sequence ID" value="ABV95213.1"/>
    <property type="molecule type" value="Genomic_DNA"/>
</dbReference>
<dbReference type="AlphaFoldDB" id="A8LPE8"/>
<dbReference type="SUPFAM" id="SSF46785">
    <property type="entry name" value="Winged helix' DNA-binding domain"/>
    <property type="match status" value="1"/>
</dbReference>
<dbReference type="eggNOG" id="COG2005">
    <property type="taxonomic scope" value="Bacteria"/>
</dbReference>